<evidence type="ECO:0000313" key="1">
    <source>
        <dbReference type="EMBL" id="GBO37986.1"/>
    </source>
</evidence>
<evidence type="ECO:0000313" key="2">
    <source>
        <dbReference type="Proteomes" id="UP000499080"/>
    </source>
</evidence>
<keyword evidence="2" id="KW-1185">Reference proteome</keyword>
<dbReference type="AlphaFoldDB" id="A0A4Y2WMQ8"/>
<organism evidence="1 2">
    <name type="scientific">Araneus ventricosus</name>
    <name type="common">Orbweaver spider</name>
    <name type="synonym">Epeira ventricosa</name>
    <dbReference type="NCBI Taxonomy" id="182803"/>
    <lineage>
        <taxon>Eukaryota</taxon>
        <taxon>Metazoa</taxon>
        <taxon>Ecdysozoa</taxon>
        <taxon>Arthropoda</taxon>
        <taxon>Chelicerata</taxon>
        <taxon>Arachnida</taxon>
        <taxon>Araneae</taxon>
        <taxon>Araneomorphae</taxon>
        <taxon>Entelegynae</taxon>
        <taxon>Araneoidea</taxon>
        <taxon>Araneidae</taxon>
        <taxon>Araneus</taxon>
    </lineage>
</organism>
<sequence length="83" mass="8898">MGGSRERLTAPTRRTAIANCIIPAKASFGQHLQVQFSPQDAQSMKVTRKEPASNVVVDGAAEDVMSYRASIGTRGELSFDDDG</sequence>
<protein>
    <submittedName>
        <fullName evidence="1">Uncharacterized protein</fullName>
    </submittedName>
</protein>
<reference evidence="1 2" key="1">
    <citation type="journal article" date="2019" name="Sci. Rep.">
        <title>Orb-weaving spider Araneus ventricosus genome elucidates the spidroin gene catalogue.</title>
        <authorList>
            <person name="Kono N."/>
            <person name="Nakamura H."/>
            <person name="Ohtoshi R."/>
            <person name="Moran D.A.P."/>
            <person name="Shinohara A."/>
            <person name="Yoshida Y."/>
            <person name="Fujiwara M."/>
            <person name="Mori M."/>
            <person name="Tomita M."/>
            <person name="Arakawa K."/>
        </authorList>
    </citation>
    <scope>NUCLEOTIDE SEQUENCE [LARGE SCALE GENOMIC DNA]</scope>
</reference>
<name>A0A4Y2WMQ8_ARAVE</name>
<accession>A0A4Y2WMQ8</accession>
<comment type="caution">
    <text evidence="1">The sequence shown here is derived from an EMBL/GenBank/DDBJ whole genome shotgun (WGS) entry which is preliminary data.</text>
</comment>
<gene>
    <name evidence="1" type="ORF">AVEN_56075_1</name>
</gene>
<dbReference type="EMBL" id="BGPR01062574">
    <property type="protein sequence ID" value="GBO37986.1"/>
    <property type="molecule type" value="Genomic_DNA"/>
</dbReference>
<proteinExistence type="predicted"/>
<dbReference type="Proteomes" id="UP000499080">
    <property type="component" value="Unassembled WGS sequence"/>
</dbReference>